<evidence type="ECO:0000259" key="5">
    <source>
        <dbReference type="SMART" id="SM00226"/>
    </source>
</evidence>
<dbReference type="Proteomes" id="UP000632659">
    <property type="component" value="Unassembled WGS sequence"/>
</dbReference>
<feature type="active site" description="Proton donor" evidence="4">
    <location>
        <position position="112"/>
    </location>
</feature>
<dbReference type="InterPro" id="IPR023485">
    <property type="entry name" value="Ptyr_pPase"/>
</dbReference>
<dbReference type="SUPFAM" id="SSF52788">
    <property type="entry name" value="Phosphotyrosine protein phosphatases I"/>
    <property type="match status" value="1"/>
</dbReference>
<organism evidence="6 7">
    <name type="scientific">Massiliimalia timonensis</name>
    <dbReference type="NCBI Taxonomy" id="1987501"/>
    <lineage>
        <taxon>Bacteria</taxon>
        <taxon>Bacillati</taxon>
        <taxon>Bacillota</taxon>
        <taxon>Clostridia</taxon>
        <taxon>Eubacteriales</taxon>
        <taxon>Oscillospiraceae</taxon>
        <taxon>Massiliimalia</taxon>
    </lineage>
</organism>
<feature type="domain" description="Phosphotyrosine protein phosphatase I" evidence="5">
    <location>
        <begin position="1"/>
        <end position="138"/>
    </location>
</feature>
<dbReference type="SMART" id="SM00226">
    <property type="entry name" value="LMWPc"/>
    <property type="match status" value="1"/>
</dbReference>
<dbReference type="InterPro" id="IPR036196">
    <property type="entry name" value="Ptyr_pPase_sf"/>
</dbReference>
<gene>
    <name evidence="6" type="ORF">H8702_11210</name>
</gene>
<dbReference type="InterPro" id="IPR050438">
    <property type="entry name" value="LMW_PTPase"/>
</dbReference>
<comment type="caution">
    <text evidence="6">The sequence shown here is derived from an EMBL/GenBank/DDBJ whole genome shotgun (WGS) entry which is preliminary data.</text>
</comment>
<dbReference type="EMBL" id="JACRTL010000007">
    <property type="protein sequence ID" value="MBC8611658.1"/>
    <property type="molecule type" value="Genomic_DNA"/>
</dbReference>
<evidence type="ECO:0000256" key="3">
    <source>
        <dbReference type="ARBA" id="ARBA00022912"/>
    </source>
</evidence>
<dbReference type="Pfam" id="PF01451">
    <property type="entry name" value="LMWPc"/>
    <property type="match status" value="1"/>
</dbReference>
<name>A0A8J6P604_9FIRM</name>
<keyword evidence="3" id="KW-0904">Protein phosphatase</keyword>
<dbReference type="AlphaFoldDB" id="A0A8J6P604"/>
<dbReference type="PRINTS" id="PR00719">
    <property type="entry name" value="LMWPTPASE"/>
</dbReference>
<feature type="active site" description="Nucleophile" evidence="4">
    <location>
        <position position="13"/>
    </location>
</feature>
<dbReference type="OrthoDB" id="9784339at2"/>
<evidence type="ECO:0000313" key="6">
    <source>
        <dbReference type="EMBL" id="MBC8611658.1"/>
    </source>
</evidence>
<keyword evidence="2" id="KW-0378">Hydrolase</keyword>
<sequence length="146" mass="16608">MKILILCTGNTCRSPMAEGIVNDIVKREHLENEIQVESMGFAANDGELPTANAVECMKEIGIDISGKRARRVLMEDLEQADMFYVMTDSHKNIISDAIPDDEDRVMVLDVPDPFGSGIEVYRECRDKIKTYFEHEFRYRLGETDGE</sequence>
<evidence type="ECO:0000256" key="1">
    <source>
        <dbReference type="ARBA" id="ARBA00011063"/>
    </source>
</evidence>
<dbReference type="InterPro" id="IPR017867">
    <property type="entry name" value="Tyr_phospatase_low_mol_wt"/>
</dbReference>
<dbReference type="Gene3D" id="3.40.50.2300">
    <property type="match status" value="1"/>
</dbReference>
<dbReference type="GO" id="GO:0004725">
    <property type="term" value="F:protein tyrosine phosphatase activity"/>
    <property type="evidence" value="ECO:0007669"/>
    <property type="project" value="InterPro"/>
</dbReference>
<reference evidence="6" key="1">
    <citation type="submission" date="2020-08" db="EMBL/GenBank/DDBJ databases">
        <title>Genome public.</title>
        <authorList>
            <person name="Liu C."/>
            <person name="Sun Q."/>
        </authorList>
    </citation>
    <scope>NUCLEOTIDE SEQUENCE</scope>
    <source>
        <strain evidence="6">NSJ-15</strain>
    </source>
</reference>
<feature type="active site" description="Nucleophile" evidence="4">
    <location>
        <position position="7"/>
    </location>
</feature>
<dbReference type="RefSeq" id="WP_093989732.1">
    <property type="nucleotide sequence ID" value="NZ_FYDD01000004.1"/>
</dbReference>
<dbReference type="PANTHER" id="PTHR11717">
    <property type="entry name" value="LOW MOLECULAR WEIGHT PROTEIN TYROSINE PHOSPHATASE"/>
    <property type="match status" value="1"/>
</dbReference>
<dbReference type="PANTHER" id="PTHR11717:SF31">
    <property type="entry name" value="LOW MOLECULAR WEIGHT PROTEIN-TYROSINE-PHOSPHATASE ETP-RELATED"/>
    <property type="match status" value="1"/>
</dbReference>
<evidence type="ECO:0000313" key="7">
    <source>
        <dbReference type="Proteomes" id="UP000632659"/>
    </source>
</evidence>
<evidence type="ECO:0000256" key="4">
    <source>
        <dbReference type="PIRSR" id="PIRSR617867-1"/>
    </source>
</evidence>
<proteinExistence type="inferred from homology"/>
<accession>A0A8J6P604</accession>
<keyword evidence="7" id="KW-1185">Reference proteome</keyword>
<comment type="similarity">
    <text evidence="1">Belongs to the low molecular weight phosphotyrosine protein phosphatase family.</text>
</comment>
<protein>
    <submittedName>
        <fullName evidence="6">Low molecular weight phosphatase family protein</fullName>
    </submittedName>
</protein>
<evidence type="ECO:0000256" key="2">
    <source>
        <dbReference type="ARBA" id="ARBA00022801"/>
    </source>
</evidence>